<dbReference type="Pfam" id="PF11871">
    <property type="entry name" value="DUF3391"/>
    <property type="match status" value="1"/>
</dbReference>
<feature type="region of interest" description="Disordered" evidence="1">
    <location>
        <begin position="66"/>
        <end position="90"/>
    </location>
</feature>
<proteinExistence type="predicted"/>
<dbReference type="PANTHER" id="PTHR43155:SF2">
    <property type="entry name" value="CYCLIC DI-GMP PHOSPHODIESTERASE PA4108"/>
    <property type="match status" value="1"/>
</dbReference>
<dbReference type="Pfam" id="PF13487">
    <property type="entry name" value="HD_5"/>
    <property type="match status" value="1"/>
</dbReference>
<dbReference type="NCBIfam" id="TIGR00277">
    <property type="entry name" value="HDIG"/>
    <property type="match status" value="1"/>
</dbReference>
<keyword evidence="4" id="KW-1185">Reference proteome</keyword>
<evidence type="ECO:0000313" key="4">
    <source>
        <dbReference type="Proteomes" id="UP000242857"/>
    </source>
</evidence>
<dbReference type="CDD" id="cd00077">
    <property type="entry name" value="HDc"/>
    <property type="match status" value="1"/>
</dbReference>
<gene>
    <name evidence="3" type="ORF">SAMN02745204_01506</name>
</gene>
<feature type="compositionally biased region" description="Acidic residues" evidence="1">
    <location>
        <begin position="66"/>
        <end position="77"/>
    </location>
</feature>
<dbReference type="GO" id="GO:0008081">
    <property type="term" value="F:phosphoric diester hydrolase activity"/>
    <property type="evidence" value="ECO:0007669"/>
    <property type="project" value="UniProtKB-ARBA"/>
</dbReference>
<feature type="domain" description="HD-GYP" evidence="2">
    <location>
        <begin position="159"/>
        <end position="353"/>
    </location>
</feature>
<evidence type="ECO:0000256" key="1">
    <source>
        <dbReference type="SAM" id="MobiDB-lite"/>
    </source>
</evidence>
<dbReference type="STRING" id="213588.SAMN02745204_01506"/>
<dbReference type="PANTHER" id="PTHR43155">
    <property type="entry name" value="CYCLIC DI-GMP PHOSPHODIESTERASE PA4108-RELATED"/>
    <property type="match status" value="1"/>
</dbReference>
<dbReference type="Proteomes" id="UP000242857">
    <property type="component" value="Unassembled WGS sequence"/>
</dbReference>
<organism evidence="3 4">
    <name type="scientific">Thermomonas hydrothermalis</name>
    <dbReference type="NCBI Taxonomy" id="213588"/>
    <lineage>
        <taxon>Bacteria</taxon>
        <taxon>Pseudomonadati</taxon>
        <taxon>Pseudomonadota</taxon>
        <taxon>Gammaproteobacteria</taxon>
        <taxon>Lysobacterales</taxon>
        <taxon>Lysobacteraceae</taxon>
        <taxon>Thermomonas</taxon>
    </lineage>
</organism>
<reference evidence="4" key="1">
    <citation type="submission" date="2016-11" db="EMBL/GenBank/DDBJ databases">
        <authorList>
            <person name="Varghese N."/>
            <person name="Submissions S."/>
        </authorList>
    </citation>
    <scope>NUCLEOTIDE SEQUENCE [LARGE SCALE GENOMIC DNA]</scope>
    <source>
        <strain evidence="4">DSM 14834</strain>
    </source>
</reference>
<dbReference type="InterPro" id="IPR037522">
    <property type="entry name" value="HD_GYP_dom"/>
</dbReference>
<accession>A0A1M4XTE3</accession>
<name>A0A1M4XTE3_9GAMM</name>
<dbReference type="InterPro" id="IPR021812">
    <property type="entry name" value="DUF3391"/>
</dbReference>
<protein>
    <submittedName>
        <fullName evidence="3">HDIG domain-containing protein</fullName>
    </submittedName>
</protein>
<evidence type="ECO:0000313" key="3">
    <source>
        <dbReference type="EMBL" id="SHE96751.1"/>
    </source>
</evidence>
<dbReference type="RefSeq" id="WP_072755999.1">
    <property type="nucleotide sequence ID" value="NZ_FQUK01000023.1"/>
</dbReference>
<dbReference type="SUPFAM" id="SSF109604">
    <property type="entry name" value="HD-domain/PDEase-like"/>
    <property type="match status" value="1"/>
</dbReference>
<dbReference type="SMART" id="SM00471">
    <property type="entry name" value="HDc"/>
    <property type="match status" value="1"/>
</dbReference>
<dbReference type="InterPro" id="IPR006675">
    <property type="entry name" value="HDIG_dom"/>
</dbReference>
<sequence>MPGIREIPVERLRIGMYLHKIGSSWLEHPFLRSSFLLEHEKDLQRILESGIQTVWIDESRGLSMDDVEDAQEQDADTPDIPAADDATEGLSEDERVAIEQDRMPSQVRPRHVPLTAEIERARQICQAGKQQVMAMFEEVRLGNSVDPAAVLPLVEEMNASVLRNPVALLSVARLKTHDDYTYLHSVAVAALMLALSRQLGLDPGLTKRAGCGGLMHDLGKAFMPLEVLNKPGKLTDEEFAIMKTHPEAGARALQEAGAEYEVVDIALHHHERINGRGYPYGLKGEEITLLARMGAVCDVYDAVTSVRAYKAPWDPAGALREMARWEGHFDRNVFNAFVKTVGIYPVGALVRMASDRLAVVAEPGKTSLLTPIVRVFYSLKRQEMIPVQTLDLADPACNDRIVGPENPEKWPFTNLEKLWL</sequence>
<evidence type="ECO:0000259" key="2">
    <source>
        <dbReference type="PROSITE" id="PS51832"/>
    </source>
</evidence>
<dbReference type="EMBL" id="FQUK01000023">
    <property type="protein sequence ID" value="SHE96751.1"/>
    <property type="molecule type" value="Genomic_DNA"/>
</dbReference>
<dbReference type="InterPro" id="IPR003607">
    <property type="entry name" value="HD/PDEase_dom"/>
</dbReference>
<dbReference type="Gene3D" id="1.10.3210.10">
    <property type="entry name" value="Hypothetical protein af1432"/>
    <property type="match status" value="1"/>
</dbReference>
<dbReference type="PROSITE" id="PS51832">
    <property type="entry name" value="HD_GYP"/>
    <property type="match status" value="1"/>
</dbReference>
<dbReference type="AlphaFoldDB" id="A0A1M4XTE3"/>
<dbReference type="OrthoDB" id="9802066at2"/>